<name>A0A2W5A118_9BACT</name>
<comment type="caution">
    <text evidence="2">The sequence shown here is derived from an EMBL/GenBank/DDBJ whole genome shotgun (WGS) entry which is preliminary data.</text>
</comment>
<evidence type="ECO:0000313" key="2">
    <source>
        <dbReference type="EMBL" id="PZO88220.1"/>
    </source>
</evidence>
<reference evidence="2 3" key="1">
    <citation type="submission" date="2017-08" db="EMBL/GenBank/DDBJ databases">
        <title>Infants hospitalized years apart are colonized by the same room-sourced microbial strains.</title>
        <authorList>
            <person name="Brooks B."/>
            <person name="Olm M.R."/>
            <person name="Firek B.A."/>
            <person name="Baker R."/>
            <person name="Thomas B.C."/>
            <person name="Morowitz M.J."/>
            <person name="Banfield J.F."/>
        </authorList>
    </citation>
    <scope>NUCLEOTIDE SEQUENCE [LARGE SCALE GENOMIC DNA]</scope>
    <source>
        <strain evidence="2">S2_018_000_R2_104</strain>
    </source>
</reference>
<gene>
    <name evidence="2" type="ORF">DI626_02210</name>
</gene>
<dbReference type="Proteomes" id="UP000249557">
    <property type="component" value="Unassembled WGS sequence"/>
</dbReference>
<dbReference type="AlphaFoldDB" id="A0A2W5A118"/>
<dbReference type="Pfam" id="PF22059">
    <property type="entry name" value="GumK_N"/>
    <property type="match status" value="1"/>
</dbReference>
<sequence>MLVPHIFTINPDAKFIYNYSDRFSVVKFHEAVKESHYAALPYFDLIRLNSAFFKEDFPADVETHYIQQAIDKSAFDRDIPNPYSHPHNVICVGDMIFDPAAVQELAAAYPDWRFHLFGKGARLDRPYKNVYEYGEMPFEDIIPYIKHADVALAPYKDIPEAEYLSQSSLKLVQYTYCRLPIVAPNFASQGRNHVIPYTRGNEGPNIQAAFFIAQSFDRSSIDINDVSDWTDVIDFMIRFPFKDKIIS</sequence>
<dbReference type="Gene3D" id="3.40.50.2000">
    <property type="entry name" value="Glycogen Phosphorylase B"/>
    <property type="match status" value="1"/>
</dbReference>
<accession>A0A2W5A118</accession>
<organism evidence="2 3">
    <name type="scientific">Micavibrio aeruginosavorus</name>
    <dbReference type="NCBI Taxonomy" id="349221"/>
    <lineage>
        <taxon>Bacteria</taxon>
        <taxon>Pseudomonadati</taxon>
        <taxon>Bdellovibrionota</taxon>
        <taxon>Bdellovibrionia</taxon>
        <taxon>Bdellovibrionales</taxon>
        <taxon>Pseudobdellovibrionaceae</taxon>
        <taxon>Micavibrio</taxon>
    </lineage>
</organism>
<dbReference type="EMBL" id="QFNK01000024">
    <property type="protein sequence ID" value="PZO88220.1"/>
    <property type="molecule type" value="Genomic_DNA"/>
</dbReference>
<dbReference type="InterPro" id="IPR054299">
    <property type="entry name" value="GumK_N"/>
</dbReference>
<protein>
    <recommendedName>
        <fullName evidence="1">Glucuronosyltransferase GumK N-terminal domain-containing protein</fullName>
    </recommendedName>
</protein>
<proteinExistence type="predicted"/>
<evidence type="ECO:0000259" key="1">
    <source>
        <dbReference type="Pfam" id="PF22059"/>
    </source>
</evidence>
<feature type="domain" description="Glucuronosyltransferase GumK N-terminal" evidence="1">
    <location>
        <begin position="1"/>
        <end position="48"/>
    </location>
</feature>
<dbReference type="SUPFAM" id="SSF53756">
    <property type="entry name" value="UDP-Glycosyltransferase/glycogen phosphorylase"/>
    <property type="match status" value="1"/>
</dbReference>
<evidence type="ECO:0000313" key="3">
    <source>
        <dbReference type="Proteomes" id="UP000249557"/>
    </source>
</evidence>